<dbReference type="Proteomes" id="UP001627154">
    <property type="component" value="Unassembled WGS sequence"/>
</dbReference>
<sequence length="73" mass="7950">MLFDSRGEGGGLLFDSTSDDYSRSVCLLASSEESNVHQSGNVKFYSTSIASMPRRDKGTSAAEIFPTFFLARC</sequence>
<dbReference type="AlphaFoldDB" id="A0ABD2WK00"/>
<keyword evidence="2" id="KW-1185">Reference proteome</keyword>
<evidence type="ECO:0000313" key="1">
    <source>
        <dbReference type="EMBL" id="KAL3393213.1"/>
    </source>
</evidence>
<proteinExistence type="predicted"/>
<organism evidence="1 2">
    <name type="scientific">Trichogramma kaykai</name>
    <dbReference type="NCBI Taxonomy" id="54128"/>
    <lineage>
        <taxon>Eukaryota</taxon>
        <taxon>Metazoa</taxon>
        <taxon>Ecdysozoa</taxon>
        <taxon>Arthropoda</taxon>
        <taxon>Hexapoda</taxon>
        <taxon>Insecta</taxon>
        <taxon>Pterygota</taxon>
        <taxon>Neoptera</taxon>
        <taxon>Endopterygota</taxon>
        <taxon>Hymenoptera</taxon>
        <taxon>Apocrita</taxon>
        <taxon>Proctotrupomorpha</taxon>
        <taxon>Chalcidoidea</taxon>
        <taxon>Trichogrammatidae</taxon>
        <taxon>Trichogramma</taxon>
    </lineage>
</organism>
<dbReference type="EMBL" id="JBJJXI010000100">
    <property type="protein sequence ID" value="KAL3393213.1"/>
    <property type="molecule type" value="Genomic_DNA"/>
</dbReference>
<protein>
    <submittedName>
        <fullName evidence="1">Uncharacterized protein</fullName>
    </submittedName>
</protein>
<comment type="caution">
    <text evidence="1">The sequence shown here is derived from an EMBL/GenBank/DDBJ whole genome shotgun (WGS) entry which is preliminary data.</text>
</comment>
<accession>A0ABD2WK00</accession>
<reference evidence="1 2" key="1">
    <citation type="journal article" date="2024" name="bioRxiv">
        <title>A reference genome for Trichogramma kaykai: A tiny desert-dwelling parasitoid wasp with competing sex-ratio distorters.</title>
        <authorList>
            <person name="Culotta J."/>
            <person name="Lindsey A.R."/>
        </authorList>
    </citation>
    <scope>NUCLEOTIDE SEQUENCE [LARGE SCALE GENOMIC DNA]</scope>
    <source>
        <strain evidence="1 2">KSX58</strain>
    </source>
</reference>
<name>A0ABD2WK00_9HYME</name>
<evidence type="ECO:0000313" key="2">
    <source>
        <dbReference type="Proteomes" id="UP001627154"/>
    </source>
</evidence>
<gene>
    <name evidence="1" type="ORF">TKK_012456</name>
</gene>